<dbReference type="AlphaFoldDB" id="A0A6A5QNV6"/>
<keyword evidence="2" id="KW-1185">Reference proteome</keyword>
<dbReference type="Proteomes" id="UP000800096">
    <property type="component" value="Unassembled WGS sequence"/>
</dbReference>
<sequence length="187" mass="21511">MPQLYLLVRSESEEKILPPHKVTDITITGLPASLEFDTEKIVDTYTVTDNDAADGPWAYRVAVHIDKEAFCEKGLHISYGTMSREDALERLKKIPKSVKEANKMREGDENAGVKWASTTCVRIRLRKERYMWYELITVDVEDRAKWVAKEKEEAEEGRARKKSKLEIQEAVGEDADIFDDEEVMEKS</sequence>
<proteinExistence type="predicted"/>
<evidence type="ECO:0000313" key="2">
    <source>
        <dbReference type="Proteomes" id="UP000800096"/>
    </source>
</evidence>
<dbReference type="EMBL" id="ML979134">
    <property type="protein sequence ID" value="KAF1917345.1"/>
    <property type="molecule type" value="Genomic_DNA"/>
</dbReference>
<dbReference type="OrthoDB" id="3757267at2759"/>
<reference evidence="1" key="1">
    <citation type="journal article" date="2020" name="Stud. Mycol.">
        <title>101 Dothideomycetes genomes: a test case for predicting lifestyles and emergence of pathogens.</title>
        <authorList>
            <person name="Haridas S."/>
            <person name="Albert R."/>
            <person name="Binder M."/>
            <person name="Bloem J."/>
            <person name="Labutti K."/>
            <person name="Salamov A."/>
            <person name="Andreopoulos B."/>
            <person name="Baker S."/>
            <person name="Barry K."/>
            <person name="Bills G."/>
            <person name="Bluhm B."/>
            <person name="Cannon C."/>
            <person name="Castanera R."/>
            <person name="Culley D."/>
            <person name="Daum C."/>
            <person name="Ezra D."/>
            <person name="Gonzalez J."/>
            <person name="Henrissat B."/>
            <person name="Kuo A."/>
            <person name="Liang C."/>
            <person name="Lipzen A."/>
            <person name="Lutzoni F."/>
            <person name="Magnuson J."/>
            <person name="Mondo S."/>
            <person name="Nolan M."/>
            <person name="Ohm R."/>
            <person name="Pangilinan J."/>
            <person name="Park H.-J."/>
            <person name="Ramirez L."/>
            <person name="Alfaro M."/>
            <person name="Sun H."/>
            <person name="Tritt A."/>
            <person name="Yoshinaga Y."/>
            <person name="Zwiers L.-H."/>
            <person name="Turgeon B."/>
            <person name="Goodwin S."/>
            <person name="Spatafora J."/>
            <person name="Crous P."/>
            <person name="Grigoriev I."/>
        </authorList>
    </citation>
    <scope>NUCLEOTIDE SEQUENCE</scope>
    <source>
        <strain evidence="1">HMLAC05119</strain>
    </source>
</reference>
<evidence type="ECO:0000313" key="1">
    <source>
        <dbReference type="EMBL" id="KAF1917345.1"/>
    </source>
</evidence>
<name>A0A6A5QNV6_AMPQU</name>
<protein>
    <submittedName>
        <fullName evidence="1">Uncharacterized protein</fullName>
    </submittedName>
</protein>
<organism evidence="1 2">
    <name type="scientific">Ampelomyces quisqualis</name>
    <name type="common">Powdery mildew agent</name>
    <dbReference type="NCBI Taxonomy" id="50730"/>
    <lineage>
        <taxon>Eukaryota</taxon>
        <taxon>Fungi</taxon>
        <taxon>Dikarya</taxon>
        <taxon>Ascomycota</taxon>
        <taxon>Pezizomycotina</taxon>
        <taxon>Dothideomycetes</taxon>
        <taxon>Pleosporomycetidae</taxon>
        <taxon>Pleosporales</taxon>
        <taxon>Pleosporineae</taxon>
        <taxon>Phaeosphaeriaceae</taxon>
        <taxon>Ampelomyces</taxon>
    </lineage>
</organism>
<gene>
    <name evidence="1" type="ORF">BDU57DRAFT_162245</name>
</gene>
<accession>A0A6A5QNV6</accession>